<gene>
    <name evidence="2" type="ORF">BSAL_30565</name>
</gene>
<name>A0A0S4JM17_BODSA</name>
<sequence>MWVGCWNLGGVPFHSEDAIYYWATMHLPTAGSMEDILVFSLQAVGGLSEEGKKYEEAKNPKQRRTVSTAAAATEEGGLMSSIAVTPVMAIGEHICAALRKREHNNASYRLLKGIASDDEDAEDALIVIAKDHIAVHVSSVQAQVLSCSTKHSSAPGSGLAVALGIGRSNVCFVSVRLPAVSATSSSFVAKEAAIVRQQRMYEYLSQIRLGDPTVDASVFFDALVVCGDLGESASDQFLGQTTTPTVTRGGVKGTALQWFAEIQPTYPPTCPVVLGSRNVIAASLSTAGELPSKKSGKNSSPSTGSTAVCRQLSYSGRVVYRDNAQYVVVAQGSSDNTTSTKKKASSRSASGSSVMTTTASLVPLLQQTVPSAGASSAARTAALCVAESLPMSWVSAWTFLRSTALSYEPVTASSSSSSVSSSRCKNPQPLCIVSEVRVCFPSPAVRPALLHQLRLYLSSRHGLVQPAHVTGAVVKVLEDAKSDSVTCVFSLSPPSSRQSAAALAIATTTCDRTLLRNEDVVLSFVWGLSGSKASVAGSTKIALAKLLGERDDQQDNNTKVSSFVITGLCLERGSKAIGDVSLTLQRSTL</sequence>
<accession>A0A0S4JM17</accession>
<organism evidence="2 3">
    <name type="scientific">Bodo saltans</name>
    <name type="common">Flagellated protozoan</name>
    <dbReference type="NCBI Taxonomy" id="75058"/>
    <lineage>
        <taxon>Eukaryota</taxon>
        <taxon>Discoba</taxon>
        <taxon>Euglenozoa</taxon>
        <taxon>Kinetoplastea</taxon>
        <taxon>Metakinetoplastina</taxon>
        <taxon>Eubodonida</taxon>
        <taxon>Bodonidae</taxon>
        <taxon>Bodo</taxon>
    </lineage>
</organism>
<protein>
    <submittedName>
        <fullName evidence="2">Uncharacterized protein</fullName>
    </submittedName>
</protein>
<dbReference type="AlphaFoldDB" id="A0A0S4JM17"/>
<evidence type="ECO:0000313" key="3">
    <source>
        <dbReference type="Proteomes" id="UP000051952"/>
    </source>
</evidence>
<dbReference type="EMBL" id="CYKH01001896">
    <property type="protein sequence ID" value="CUG91173.1"/>
    <property type="molecule type" value="Genomic_DNA"/>
</dbReference>
<keyword evidence="3" id="KW-1185">Reference proteome</keyword>
<feature type="region of interest" description="Disordered" evidence="1">
    <location>
        <begin position="332"/>
        <end position="351"/>
    </location>
</feature>
<proteinExistence type="predicted"/>
<evidence type="ECO:0000256" key="1">
    <source>
        <dbReference type="SAM" id="MobiDB-lite"/>
    </source>
</evidence>
<dbReference type="Proteomes" id="UP000051952">
    <property type="component" value="Unassembled WGS sequence"/>
</dbReference>
<reference evidence="3" key="1">
    <citation type="submission" date="2015-09" db="EMBL/GenBank/DDBJ databases">
        <authorList>
            <consortium name="Pathogen Informatics"/>
        </authorList>
    </citation>
    <scope>NUCLEOTIDE SEQUENCE [LARGE SCALE GENOMIC DNA]</scope>
    <source>
        <strain evidence="3">Lake Konstanz</strain>
    </source>
</reference>
<dbReference type="Gene3D" id="3.60.10.10">
    <property type="entry name" value="Endonuclease/exonuclease/phosphatase"/>
    <property type="match status" value="1"/>
</dbReference>
<dbReference type="VEuPathDB" id="TriTrypDB:BSAL_30565"/>
<evidence type="ECO:0000313" key="2">
    <source>
        <dbReference type="EMBL" id="CUG91173.1"/>
    </source>
</evidence>
<dbReference type="InterPro" id="IPR036691">
    <property type="entry name" value="Endo/exonu/phosph_ase_sf"/>
</dbReference>